<evidence type="ECO:0000313" key="1">
    <source>
        <dbReference type="EMBL" id="NOE19729.1"/>
    </source>
</evidence>
<gene>
    <name evidence="1" type="ORF">GS634_16515</name>
</gene>
<comment type="caution">
    <text evidence="1">The sequence shown here is derived from an EMBL/GenBank/DDBJ whole genome shotgun (WGS) entry which is preliminary data.</text>
</comment>
<reference evidence="1" key="1">
    <citation type="submission" date="2019-12" db="EMBL/GenBank/DDBJ databases">
        <title>Ruegeria JWLKs population differentiation of coral mucus and skeleton niches.</title>
        <authorList>
            <person name="Luo D."/>
        </authorList>
    </citation>
    <scope>NUCLEOTIDE SEQUENCE</scope>
    <source>
        <strain evidence="1">HKCCD6181</strain>
    </source>
</reference>
<protein>
    <submittedName>
        <fullName evidence="1">Transposase</fullName>
    </submittedName>
</protein>
<accession>A0AA90Z327</accession>
<dbReference type="AlphaFoldDB" id="A0AA90Z327"/>
<dbReference type="Proteomes" id="UP000597886">
    <property type="component" value="Unassembled WGS sequence"/>
</dbReference>
<name>A0AA90Z327_9RHOB</name>
<proteinExistence type="predicted"/>
<dbReference type="EMBL" id="WVRA01000006">
    <property type="protein sequence ID" value="NOE19729.1"/>
    <property type="molecule type" value="Genomic_DNA"/>
</dbReference>
<evidence type="ECO:0000313" key="2">
    <source>
        <dbReference type="Proteomes" id="UP000597886"/>
    </source>
</evidence>
<organism evidence="1 2">
    <name type="scientific">Ruegeria atlantica</name>
    <dbReference type="NCBI Taxonomy" id="81569"/>
    <lineage>
        <taxon>Bacteria</taxon>
        <taxon>Pseudomonadati</taxon>
        <taxon>Pseudomonadota</taxon>
        <taxon>Alphaproteobacteria</taxon>
        <taxon>Rhodobacterales</taxon>
        <taxon>Roseobacteraceae</taxon>
        <taxon>Ruegeria</taxon>
    </lineage>
</organism>
<sequence>MTDEQVARLAPFLAESRATPRADDKRVLSGTIFINRNGSRWRDTPKKTERTTRFTAGESVGARKVSSPECWPALLPGRARRRRL</sequence>